<reference evidence="1 2" key="1">
    <citation type="journal article" date="2021" name="BMC Genomics">
        <title>Datura genome reveals duplications of psychoactive alkaloid biosynthetic genes and high mutation rate following tissue culture.</title>
        <authorList>
            <person name="Rajewski A."/>
            <person name="Carter-House D."/>
            <person name="Stajich J."/>
            <person name="Litt A."/>
        </authorList>
    </citation>
    <scope>NUCLEOTIDE SEQUENCE [LARGE SCALE GENOMIC DNA]</scope>
    <source>
        <strain evidence="1">AR-01</strain>
    </source>
</reference>
<protein>
    <submittedName>
        <fullName evidence="1">Uncharacterized protein</fullName>
    </submittedName>
</protein>
<dbReference type="EMBL" id="JACEIK010011648">
    <property type="protein sequence ID" value="MCE3215811.1"/>
    <property type="molecule type" value="Genomic_DNA"/>
</dbReference>
<organism evidence="1 2">
    <name type="scientific">Datura stramonium</name>
    <name type="common">Jimsonweed</name>
    <name type="synonym">Common thornapple</name>
    <dbReference type="NCBI Taxonomy" id="4076"/>
    <lineage>
        <taxon>Eukaryota</taxon>
        <taxon>Viridiplantae</taxon>
        <taxon>Streptophyta</taxon>
        <taxon>Embryophyta</taxon>
        <taxon>Tracheophyta</taxon>
        <taxon>Spermatophyta</taxon>
        <taxon>Magnoliopsida</taxon>
        <taxon>eudicotyledons</taxon>
        <taxon>Gunneridae</taxon>
        <taxon>Pentapetalae</taxon>
        <taxon>asterids</taxon>
        <taxon>lamiids</taxon>
        <taxon>Solanales</taxon>
        <taxon>Solanaceae</taxon>
        <taxon>Solanoideae</taxon>
        <taxon>Datureae</taxon>
        <taxon>Datura</taxon>
    </lineage>
</organism>
<evidence type="ECO:0000313" key="2">
    <source>
        <dbReference type="Proteomes" id="UP000823775"/>
    </source>
</evidence>
<name>A0ABS8WW81_DATST</name>
<sequence length="105" mass="10973">MLTPSSMRIPLSGVLRDVRDCMLGVMRPSNPLRMKGTPGRGGRIGRQIGRMTVIALLVMGLVPPSLLDPSSGADLIALQELLGGLPRAPQEGVLSSVTAVDSEGL</sequence>
<proteinExistence type="predicted"/>
<gene>
    <name evidence="1" type="ORF">HAX54_003619</name>
</gene>
<keyword evidence="2" id="KW-1185">Reference proteome</keyword>
<comment type="caution">
    <text evidence="1">The sequence shown here is derived from an EMBL/GenBank/DDBJ whole genome shotgun (WGS) entry which is preliminary data.</text>
</comment>
<accession>A0ABS8WW81</accession>
<dbReference type="Proteomes" id="UP000823775">
    <property type="component" value="Unassembled WGS sequence"/>
</dbReference>
<evidence type="ECO:0000313" key="1">
    <source>
        <dbReference type="EMBL" id="MCE3215811.1"/>
    </source>
</evidence>